<proteinExistence type="predicted"/>
<evidence type="ECO:0000313" key="3">
    <source>
        <dbReference type="Proteomes" id="UP000276953"/>
    </source>
</evidence>
<evidence type="ECO:0000256" key="1">
    <source>
        <dbReference type="SAM" id="MobiDB-lite"/>
    </source>
</evidence>
<sequence length="90" mass="10238">MLLLFVNFQITQAVSRHDDATSSDSSTPSATLFISEGTVVSGMEKVYIPQPKKRRQEKKLKEKSLPYPSKENKRRKKIFLSLSETAIGMY</sequence>
<accession>A0A432DYN8</accession>
<comment type="caution">
    <text evidence="2">The sequence shown here is derived from an EMBL/GenBank/DDBJ whole genome shotgun (WGS) entry which is preliminary data.</text>
</comment>
<feature type="region of interest" description="Disordered" evidence="1">
    <location>
        <begin position="45"/>
        <end position="72"/>
    </location>
</feature>
<dbReference type="EMBL" id="RYFC01000001">
    <property type="protein sequence ID" value="RTZ49373.1"/>
    <property type="molecule type" value="Genomic_DNA"/>
</dbReference>
<dbReference type="Proteomes" id="UP000276953">
    <property type="component" value="Unassembled WGS sequence"/>
</dbReference>
<dbReference type="AlphaFoldDB" id="A0A432DYN8"/>
<organism evidence="2 3">
    <name type="scientific">Chryseobacterium arthrosphaerae</name>
    <dbReference type="NCBI Taxonomy" id="651561"/>
    <lineage>
        <taxon>Bacteria</taxon>
        <taxon>Pseudomonadati</taxon>
        <taxon>Bacteroidota</taxon>
        <taxon>Flavobacteriia</taxon>
        <taxon>Flavobacteriales</taxon>
        <taxon>Weeksellaceae</taxon>
        <taxon>Chryseobacterium group</taxon>
        <taxon>Chryseobacterium</taxon>
    </lineage>
</organism>
<protein>
    <submittedName>
        <fullName evidence="2">Uncharacterized protein</fullName>
    </submittedName>
</protein>
<name>A0A432DYN8_9FLAO</name>
<evidence type="ECO:0000313" key="2">
    <source>
        <dbReference type="EMBL" id="RTZ49373.1"/>
    </source>
</evidence>
<reference evidence="2 3" key="1">
    <citation type="submission" date="2018-12" db="EMBL/GenBank/DDBJ databases">
        <title>Draft Genome Sequence of Chryseobacterium arthrosphaerae strain ED882-96 Isolated from the Blood of a Patient with Liver Cirrhosis in Taiwan.</title>
        <authorList>
            <person name="Lin J.-N."/>
            <person name="Lai C.-H."/>
            <person name="Yang C.-H."/>
            <person name="Huang Y.-H."/>
        </authorList>
    </citation>
    <scope>NUCLEOTIDE SEQUENCE [LARGE SCALE GENOMIC DNA]</scope>
    <source>
        <strain evidence="2 3">ED882-96</strain>
    </source>
</reference>
<gene>
    <name evidence="2" type="ORF">EJ377_01575</name>
</gene>